<dbReference type="EMBL" id="SRLO01000739">
    <property type="protein sequence ID" value="TNN47518.1"/>
    <property type="molecule type" value="Genomic_DNA"/>
</dbReference>
<dbReference type="AlphaFoldDB" id="A0A4Z2G1U0"/>
<proteinExistence type="predicted"/>
<keyword evidence="3" id="KW-1185">Reference proteome</keyword>
<dbReference type="Proteomes" id="UP000314294">
    <property type="component" value="Unassembled WGS sequence"/>
</dbReference>
<sequence>MGHSVTPGHLDRVQREKRRSNMHRSRRSTHPAPAVTVILEQRSLDVDTPPCYRLLNILEYISFCSSKLSL</sequence>
<evidence type="ECO:0000313" key="3">
    <source>
        <dbReference type="Proteomes" id="UP000314294"/>
    </source>
</evidence>
<protein>
    <submittedName>
        <fullName evidence="2">Uncharacterized protein</fullName>
    </submittedName>
</protein>
<accession>A0A4Z2G1U0</accession>
<name>A0A4Z2G1U0_9TELE</name>
<reference evidence="2 3" key="1">
    <citation type="submission" date="2019-03" db="EMBL/GenBank/DDBJ databases">
        <title>First draft genome of Liparis tanakae, snailfish: a comprehensive survey of snailfish specific genes.</title>
        <authorList>
            <person name="Kim W."/>
            <person name="Song I."/>
            <person name="Jeong J.-H."/>
            <person name="Kim D."/>
            <person name="Kim S."/>
            <person name="Ryu S."/>
            <person name="Song J.Y."/>
            <person name="Lee S.K."/>
        </authorList>
    </citation>
    <scope>NUCLEOTIDE SEQUENCE [LARGE SCALE GENOMIC DNA]</scope>
    <source>
        <tissue evidence="2">Muscle</tissue>
    </source>
</reference>
<feature type="region of interest" description="Disordered" evidence="1">
    <location>
        <begin position="1"/>
        <end position="34"/>
    </location>
</feature>
<comment type="caution">
    <text evidence="2">The sequence shown here is derived from an EMBL/GenBank/DDBJ whole genome shotgun (WGS) entry which is preliminary data.</text>
</comment>
<organism evidence="2 3">
    <name type="scientific">Liparis tanakae</name>
    <name type="common">Tanaka's snailfish</name>
    <dbReference type="NCBI Taxonomy" id="230148"/>
    <lineage>
        <taxon>Eukaryota</taxon>
        <taxon>Metazoa</taxon>
        <taxon>Chordata</taxon>
        <taxon>Craniata</taxon>
        <taxon>Vertebrata</taxon>
        <taxon>Euteleostomi</taxon>
        <taxon>Actinopterygii</taxon>
        <taxon>Neopterygii</taxon>
        <taxon>Teleostei</taxon>
        <taxon>Neoteleostei</taxon>
        <taxon>Acanthomorphata</taxon>
        <taxon>Eupercaria</taxon>
        <taxon>Perciformes</taxon>
        <taxon>Cottioidei</taxon>
        <taxon>Cottales</taxon>
        <taxon>Liparidae</taxon>
        <taxon>Liparis</taxon>
    </lineage>
</organism>
<feature type="compositionally biased region" description="Basic residues" evidence="1">
    <location>
        <begin position="15"/>
        <end position="29"/>
    </location>
</feature>
<evidence type="ECO:0000313" key="2">
    <source>
        <dbReference type="EMBL" id="TNN47518.1"/>
    </source>
</evidence>
<gene>
    <name evidence="2" type="ORF">EYF80_042295</name>
</gene>
<evidence type="ECO:0000256" key="1">
    <source>
        <dbReference type="SAM" id="MobiDB-lite"/>
    </source>
</evidence>